<protein>
    <recommendedName>
        <fullName evidence="3">Transposable element P transposase</fullName>
    </recommendedName>
</protein>
<name>A0A9J6GJF3_HAELO</name>
<dbReference type="VEuPathDB" id="VectorBase:HLOH_063731"/>
<sequence length="143" mass="16208">MKFFINPPQVSSVYPHPADPSWPLFYILDPVHVLKSMRNNCLNQRNSGKCMYFPDLSSTDPKPPILTASFKALRELHEAEQDELLKIAPTPSLKALDRRTWKGKMLKFASRIFNESTIAALNPTTIQHAKGTAALMATIPTWW</sequence>
<dbReference type="OrthoDB" id="6771146at2759"/>
<dbReference type="AlphaFoldDB" id="A0A9J6GJF3"/>
<evidence type="ECO:0008006" key="3">
    <source>
        <dbReference type="Google" id="ProtNLM"/>
    </source>
</evidence>
<gene>
    <name evidence="1" type="ORF">HPB48_012101</name>
</gene>
<evidence type="ECO:0000313" key="2">
    <source>
        <dbReference type="Proteomes" id="UP000821853"/>
    </source>
</evidence>
<reference evidence="1 2" key="1">
    <citation type="journal article" date="2020" name="Cell">
        <title>Large-Scale Comparative Analyses of Tick Genomes Elucidate Their Genetic Diversity and Vector Capacities.</title>
        <authorList>
            <consortium name="Tick Genome and Microbiome Consortium (TIGMIC)"/>
            <person name="Jia N."/>
            <person name="Wang J."/>
            <person name="Shi W."/>
            <person name="Du L."/>
            <person name="Sun Y."/>
            <person name="Zhan W."/>
            <person name="Jiang J.F."/>
            <person name="Wang Q."/>
            <person name="Zhang B."/>
            <person name="Ji P."/>
            <person name="Bell-Sakyi L."/>
            <person name="Cui X.M."/>
            <person name="Yuan T.T."/>
            <person name="Jiang B.G."/>
            <person name="Yang W.F."/>
            <person name="Lam T.T."/>
            <person name="Chang Q.C."/>
            <person name="Ding S.J."/>
            <person name="Wang X.J."/>
            <person name="Zhu J.G."/>
            <person name="Ruan X.D."/>
            <person name="Zhao L."/>
            <person name="Wei J.T."/>
            <person name="Ye R.Z."/>
            <person name="Que T.C."/>
            <person name="Du C.H."/>
            <person name="Zhou Y.H."/>
            <person name="Cheng J.X."/>
            <person name="Dai P.F."/>
            <person name="Guo W.B."/>
            <person name="Han X.H."/>
            <person name="Huang E.J."/>
            <person name="Li L.F."/>
            <person name="Wei W."/>
            <person name="Gao Y.C."/>
            <person name="Liu J.Z."/>
            <person name="Shao H.Z."/>
            <person name="Wang X."/>
            <person name="Wang C.C."/>
            <person name="Yang T.C."/>
            <person name="Huo Q.B."/>
            <person name="Li W."/>
            <person name="Chen H.Y."/>
            <person name="Chen S.E."/>
            <person name="Zhou L.G."/>
            <person name="Ni X.B."/>
            <person name="Tian J.H."/>
            <person name="Sheng Y."/>
            <person name="Liu T."/>
            <person name="Pan Y.S."/>
            <person name="Xia L.Y."/>
            <person name="Li J."/>
            <person name="Zhao F."/>
            <person name="Cao W.C."/>
        </authorList>
    </citation>
    <scope>NUCLEOTIDE SEQUENCE [LARGE SCALE GENOMIC DNA]</scope>
    <source>
        <strain evidence="1">HaeL-2018</strain>
    </source>
</reference>
<evidence type="ECO:0000313" key="1">
    <source>
        <dbReference type="EMBL" id="KAH9375419.1"/>
    </source>
</evidence>
<accession>A0A9J6GJF3</accession>
<keyword evidence="2" id="KW-1185">Reference proteome</keyword>
<comment type="caution">
    <text evidence="1">The sequence shown here is derived from an EMBL/GenBank/DDBJ whole genome shotgun (WGS) entry which is preliminary data.</text>
</comment>
<dbReference type="Proteomes" id="UP000821853">
    <property type="component" value="Chromosome 5"/>
</dbReference>
<dbReference type="EMBL" id="JABSTR010000007">
    <property type="protein sequence ID" value="KAH9375419.1"/>
    <property type="molecule type" value="Genomic_DNA"/>
</dbReference>
<organism evidence="1 2">
    <name type="scientific">Haemaphysalis longicornis</name>
    <name type="common">Bush tick</name>
    <dbReference type="NCBI Taxonomy" id="44386"/>
    <lineage>
        <taxon>Eukaryota</taxon>
        <taxon>Metazoa</taxon>
        <taxon>Ecdysozoa</taxon>
        <taxon>Arthropoda</taxon>
        <taxon>Chelicerata</taxon>
        <taxon>Arachnida</taxon>
        <taxon>Acari</taxon>
        <taxon>Parasitiformes</taxon>
        <taxon>Ixodida</taxon>
        <taxon>Ixodoidea</taxon>
        <taxon>Ixodidae</taxon>
        <taxon>Haemaphysalinae</taxon>
        <taxon>Haemaphysalis</taxon>
    </lineage>
</organism>
<proteinExistence type="predicted"/>